<dbReference type="GO" id="GO:0044781">
    <property type="term" value="P:bacterial-type flagellum organization"/>
    <property type="evidence" value="ECO:0007669"/>
    <property type="project" value="UniProtKB-KW"/>
</dbReference>
<evidence type="ECO:0000313" key="11">
    <source>
        <dbReference type="Proteomes" id="UP000030980"/>
    </source>
</evidence>
<keyword evidence="10" id="KW-0282">Flagellum</keyword>
<keyword evidence="7" id="KW-1006">Bacterial flagellum protein export</keyword>
<protein>
    <recommendedName>
        <fullName evidence="3">Flagellar assembly protein FliH</fullName>
    </recommendedName>
</protein>
<dbReference type="InterPro" id="IPR051472">
    <property type="entry name" value="T3SS_Stator/FliH"/>
</dbReference>
<dbReference type="RefSeq" id="WP_039605672.1">
    <property type="nucleotide sequence ID" value="NZ_FMUP01000007.1"/>
</dbReference>
<dbReference type="STRING" id="706570.PT85_00780"/>
<dbReference type="InterPro" id="IPR018035">
    <property type="entry name" value="Flagellar_FliH/T3SS_HrpE"/>
</dbReference>
<dbReference type="OrthoDB" id="8480773at2"/>
<dbReference type="GO" id="GO:0015031">
    <property type="term" value="P:protein transport"/>
    <property type="evidence" value="ECO:0007669"/>
    <property type="project" value="UniProtKB-KW"/>
</dbReference>
<evidence type="ECO:0000259" key="9">
    <source>
        <dbReference type="Pfam" id="PF02108"/>
    </source>
</evidence>
<dbReference type="SUPFAM" id="SSF160527">
    <property type="entry name" value="V-type ATPase subunit E-like"/>
    <property type="match status" value="1"/>
</dbReference>
<reference evidence="10 11" key="1">
    <citation type="submission" date="2014-11" db="EMBL/GenBank/DDBJ databases">
        <title>Genome sequence of Pseudomonas tuomuerensis JCM 14085.</title>
        <authorList>
            <person name="Shin S.-K."/>
            <person name="Yi H."/>
        </authorList>
    </citation>
    <scope>NUCLEOTIDE SEQUENCE [LARGE SCALE GENOMIC DNA]</scope>
    <source>
        <strain evidence="10 11">JCM 14085</strain>
    </source>
</reference>
<comment type="caution">
    <text evidence="10">The sequence shown here is derived from an EMBL/GenBank/DDBJ whole genome shotgun (WGS) entry which is preliminary data.</text>
</comment>
<dbReference type="Pfam" id="PF02108">
    <property type="entry name" value="FliH"/>
    <property type="match status" value="1"/>
</dbReference>
<evidence type="ECO:0000256" key="1">
    <source>
        <dbReference type="ARBA" id="ARBA00003041"/>
    </source>
</evidence>
<sequence length="264" mass="29456">MQNGQGEYESDLIRASDLPPFERWLLPSFDPLKPAPAPEPLPEVEPEPEVQASIEEVPVEAVQPITLEELEAIRQEAYNEGFSTGEKDGFHAGQLRARQEAEARLNEQLARLEQLMGHLLEPIAEQDQALELALVDLVAHVSREVIQRELRTDSSQLQLILSEALGLLPMGAGSLRIHVNPQDFELVKALRERHEESWKIIEDASLQPGGCRVESQNSLVDATVETRLKQALAQLFEHKREQRLHPPAPDLIVELPGGEQADAP</sequence>
<dbReference type="AlphaFoldDB" id="A0A0B3BZQ7"/>
<keyword evidence="6" id="KW-0653">Protein transport</keyword>
<evidence type="ECO:0000256" key="4">
    <source>
        <dbReference type="ARBA" id="ARBA00022448"/>
    </source>
</evidence>
<evidence type="ECO:0000256" key="8">
    <source>
        <dbReference type="SAM" id="MobiDB-lite"/>
    </source>
</evidence>
<keyword evidence="10" id="KW-0969">Cilium</keyword>
<evidence type="ECO:0000256" key="2">
    <source>
        <dbReference type="ARBA" id="ARBA00006602"/>
    </source>
</evidence>
<dbReference type="PANTHER" id="PTHR34982:SF1">
    <property type="entry name" value="FLAGELLAR ASSEMBLY PROTEIN FLIH"/>
    <property type="match status" value="1"/>
</dbReference>
<feature type="region of interest" description="Disordered" evidence="8">
    <location>
        <begin position="25"/>
        <end position="50"/>
    </location>
</feature>
<keyword evidence="10" id="KW-0966">Cell projection</keyword>
<accession>A0A0B3BZQ7</accession>
<evidence type="ECO:0000256" key="6">
    <source>
        <dbReference type="ARBA" id="ARBA00022927"/>
    </source>
</evidence>
<organism evidence="10 11">
    <name type="scientific">Pseudomonas flexibilis</name>
    <dbReference type="NCBI Taxonomy" id="706570"/>
    <lineage>
        <taxon>Bacteria</taxon>
        <taxon>Pseudomonadati</taxon>
        <taxon>Pseudomonadota</taxon>
        <taxon>Gammaproteobacteria</taxon>
        <taxon>Pseudomonadales</taxon>
        <taxon>Pseudomonadaceae</taxon>
        <taxon>Pseudomonas</taxon>
    </lineage>
</organism>
<keyword evidence="5" id="KW-1005">Bacterial flagellum biogenesis</keyword>
<proteinExistence type="inferred from homology"/>
<comment type="function">
    <text evidence="1">Needed for flagellar regrowth and assembly.</text>
</comment>
<evidence type="ECO:0000313" key="10">
    <source>
        <dbReference type="EMBL" id="KHO66154.1"/>
    </source>
</evidence>
<evidence type="ECO:0000256" key="5">
    <source>
        <dbReference type="ARBA" id="ARBA00022795"/>
    </source>
</evidence>
<name>A0A0B3BZQ7_9PSED</name>
<keyword evidence="4" id="KW-0813">Transport</keyword>
<feature type="domain" description="Flagellar assembly protein FliH/Type III secretion system HrpE" evidence="9">
    <location>
        <begin position="107"/>
        <end position="230"/>
    </location>
</feature>
<gene>
    <name evidence="10" type="ORF">PT85_00780</name>
</gene>
<dbReference type="EMBL" id="JTAK01000001">
    <property type="protein sequence ID" value="KHO66154.1"/>
    <property type="molecule type" value="Genomic_DNA"/>
</dbReference>
<evidence type="ECO:0000256" key="3">
    <source>
        <dbReference type="ARBA" id="ARBA00016507"/>
    </source>
</evidence>
<dbReference type="PANTHER" id="PTHR34982">
    <property type="entry name" value="YOP PROTEINS TRANSLOCATION PROTEIN L"/>
    <property type="match status" value="1"/>
</dbReference>
<dbReference type="Proteomes" id="UP000030980">
    <property type="component" value="Unassembled WGS sequence"/>
</dbReference>
<comment type="similarity">
    <text evidence="2">Belongs to the FliH family.</text>
</comment>
<dbReference type="NCBIfam" id="NF004269">
    <property type="entry name" value="PRK05687.1-5"/>
    <property type="match status" value="1"/>
</dbReference>
<dbReference type="GO" id="GO:0005829">
    <property type="term" value="C:cytosol"/>
    <property type="evidence" value="ECO:0007669"/>
    <property type="project" value="TreeGrafter"/>
</dbReference>
<keyword evidence="11" id="KW-1185">Reference proteome</keyword>
<evidence type="ECO:0000256" key="7">
    <source>
        <dbReference type="ARBA" id="ARBA00023225"/>
    </source>
</evidence>